<reference evidence="4 5" key="1">
    <citation type="submission" date="2020-06" db="EMBL/GenBank/DDBJ databases">
        <authorList>
            <person name="Qiu C."/>
            <person name="Liu Z."/>
        </authorList>
    </citation>
    <scope>NUCLEOTIDE SEQUENCE [LARGE SCALE GENOMIC DNA]</scope>
    <source>
        <strain evidence="4 5">EM 1</strain>
    </source>
</reference>
<proteinExistence type="predicted"/>
<keyword evidence="1" id="KW-0175">Coiled coil</keyword>
<evidence type="ECO:0000256" key="3">
    <source>
        <dbReference type="SAM" id="Phobius"/>
    </source>
</evidence>
<evidence type="ECO:0000256" key="1">
    <source>
        <dbReference type="SAM" id="Coils"/>
    </source>
</evidence>
<protein>
    <recommendedName>
        <fullName evidence="6">DUF1640 domain-containing protein</fullName>
    </recommendedName>
</protein>
<evidence type="ECO:0008006" key="6">
    <source>
        <dbReference type="Google" id="ProtNLM"/>
    </source>
</evidence>
<name>A0A850QRC0_9BURK</name>
<dbReference type="Proteomes" id="UP000588051">
    <property type="component" value="Unassembled WGS sequence"/>
</dbReference>
<dbReference type="EMBL" id="JABXYJ010000008">
    <property type="protein sequence ID" value="NVO78924.1"/>
    <property type="molecule type" value="Genomic_DNA"/>
</dbReference>
<evidence type="ECO:0000313" key="5">
    <source>
        <dbReference type="Proteomes" id="UP000588051"/>
    </source>
</evidence>
<dbReference type="AlphaFoldDB" id="A0A850QRC0"/>
<keyword evidence="5" id="KW-1185">Reference proteome</keyword>
<dbReference type="RefSeq" id="WP_176804459.1">
    <property type="nucleotide sequence ID" value="NZ_JABXYJ010000008.1"/>
</dbReference>
<comment type="caution">
    <text evidence="4">The sequence shown here is derived from an EMBL/GenBank/DDBJ whole genome shotgun (WGS) entry which is preliminary data.</text>
</comment>
<accession>A0A850QRC0</accession>
<keyword evidence="3" id="KW-0472">Membrane</keyword>
<feature type="transmembrane region" description="Helical" evidence="3">
    <location>
        <begin position="88"/>
        <end position="109"/>
    </location>
</feature>
<evidence type="ECO:0000313" key="4">
    <source>
        <dbReference type="EMBL" id="NVO78924.1"/>
    </source>
</evidence>
<feature type="region of interest" description="Disordered" evidence="2">
    <location>
        <begin position="1"/>
        <end position="25"/>
    </location>
</feature>
<organism evidence="4 5">
    <name type="scientific">Undibacterium oligocarboniphilum</name>
    <dbReference type="NCBI Taxonomy" id="666702"/>
    <lineage>
        <taxon>Bacteria</taxon>
        <taxon>Pseudomonadati</taxon>
        <taxon>Pseudomonadota</taxon>
        <taxon>Betaproteobacteria</taxon>
        <taxon>Burkholderiales</taxon>
        <taxon>Oxalobacteraceae</taxon>
        <taxon>Undibacterium</taxon>
    </lineage>
</organism>
<feature type="coiled-coil region" evidence="1">
    <location>
        <begin position="57"/>
        <end position="84"/>
    </location>
</feature>
<evidence type="ECO:0000256" key="2">
    <source>
        <dbReference type="SAM" id="MobiDB-lite"/>
    </source>
</evidence>
<sequence>MQNITTVPLNEIQPDPANPRLRQPGTTLPAAGKGLGSLLVDVMSDEAERVADKFATKSDFTQELADLRYEVNTLRQEMKVMKSDTKAAIVRWVVGVGMLQMALIAGLVLKLVH</sequence>
<keyword evidence="3" id="KW-0812">Transmembrane</keyword>
<keyword evidence="3" id="KW-1133">Transmembrane helix</keyword>
<gene>
    <name evidence="4" type="ORF">HV832_13930</name>
</gene>